<gene>
    <name evidence="1" type="ORF">NQ314_017823</name>
</gene>
<name>A0AAV8WSS5_9CUCU</name>
<organism evidence="1 2">
    <name type="scientific">Rhamnusium bicolor</name>
    <dbReference type="NCBI Taxonomy" id="1586634"/>
    <lineage>
        <taxon>Eukaryota</taxon>
        <taxon>Metazoa</taxon>
        <taxon>Ecdysozoa</taxon>
        <taxon>Arthropoda</taxon>
        <taxon>Hexapoda</taxon>
        <taxon>Insecta</taxon>
        <taxon>Pterygota</taxon>
        <taxon>Neoptera</taxon>
        <taxon>Endopterygota</taxon>
        <taxon>Coleoptera</taxon>
        <taxon>Polyphaga</taxon>
        <taxon>Cucujiformia</taxon>
        <taxon>Chrysomeloidea</taxon>
        <taxon>Cerambycidae</taxon>
        <taxon>Lepturinae</taxon>
        <taxon>Rhagiini</taxon>
        <taxon>Rhamnusium</taxon>
    </lineage>
</organism>
<evidence type="ECO:0000313" key="1">
    <source>
        <dbReference type="EMBL" id="KAJ8929491.1"/>
    </source>
</evidence>
<comment type="caution">
    <text evidence="1">The sequence shown here is derived from an EMBL/GenBank/DDBJ whole genome shotgun (WGS) entry which is preliminary data.</text>
</comment>
<sequence length="165" mass="18871">MTRHPKLVLKNGETLEKYRAQLTQEYIRSWFRDLKTFLTESKALNIVDNPSRMLNADETGFRLCPKTGRVLGLKGHNLYVVKTGNEKENLTVLITFTADGGLCPPIIDSVPSHWILGKSDTGWMRSEVFYEFVANGLNNWLEKENIQKPVLFLVNGHKSHVIRSK</sequence>
<accession>A0AAV8WSS5</accession>
<keyword evidence="2" id="KW-1185">Reference proteome</keyword>
<dbReference type="AlphaFoldDB" id="A0AAV8WSS5"/>
<evidence type="ECO:0008006" key="3">
    <source>
        <dbReference type="Google" id="ProtNLM"/>
    </source>
</evidence>
<protein>
    <recommendedName>
        <fullName evidence="3">DDE-1 domain-containing protein</fullName>
    </recommendedName>
</protein>
<dbReference type="Proteomes" id="UP001162156">
    <property type="component" value="Unassembled WGS sequence"/>
</dbReference>
<proteinExistence type="predicted"/>
<evidence type="ECO:0000313" key="2">
    <source>
        <dbReference type="Proteomes" id="UP001162156"/>
    </source>
</evidence>
<dbReference type="EMBL" id="JANEYF010004983">
    <property type="protein sequence ID" value="KAJ8929491.1"/>
    <property type="molecule type" value="Genomic_DNA"/>
</dbReference>
<reference evidence="1" key="1">
    <citation type="journal article" date="2023" name="Insect Mol. Biol.">
        <title>Genome sequencing provides insights into the evolution of gene families encoding plant cell wall-degrading enzymes in longhorned beetles.</title>
        <authorList>
            <person name="Shin N.R."/>
            <person name="Okamura Y."/>
            <person name="Kirsch R."/>
            <person name="Pauchet Y."/>
        </authorList>
    </citation>
    <scope>NUCLEOTIDE SEQUENCE</scope>
    <source>
        <strain evidence="1">RBIC_L_NR</strain>
    </source>
</reference>